<dbReference type="EMBL" id="JAZDRP010000011">
    <property type="protein sequence ID" value="MEE2527291.1"/>
    <property type="molecule type" value="Genomic_DNA"/>
</dbReference>
<keyword evidence="1" id="KW-0812">Transmembrane</keyword>
<feature type="transmembrane region" description="Helical" evidence="1">
    <location>
        <begin position="12"/>
        <end position="37"/>
    </location>
</feature>
<gene>
    <name evidence="2" type="ORF">V0U79_13070</name>
</gene>
<dbReference type="RefSeq" id="WP_330199953.1">
    <property type="nucleotide sequence ID" value="NZ_JAZDRP010000011.1"/>
</dbReference>
<reference evidence="2 3" key="1">
    <citation type="submission" date="2024-01" db="EMBL/GenBank/DDBJ databases">
        <title>Hyphobacterium bacterium isolated from marine sediment.</title>
        <authorList>
            <person name="Zhao S."/>
        </authorList>
    </citation>
    <scope>NUCLEOTIDE SEQUENCE [LARGE SCALE GENOMIC DNA]</scope>
    <source>
        <strain evidence="3">HN65</strain>
    </source>
</reference>
<feature type="transmembrane region" description="Helical" evidence="1">
    <location>
        <begin position="49"/>
        <end position="71"/>
    </location>
</feature>
<evidence type="ECO:0000313" key="3">
    <source>
        <dbReference type="Proteomes" id="UP001354971"/>
    </source>
</evidence>
<dbReference type="Proteomes" id="UP001354971">
    <property type="component" value="Unassembled WGS sequence"/>
</dbReference>
<evidence type="ECO:0000256" key="1">
    <source>
        <dbReference type="SAM" id="Phobius"/>
    </source>
</evidence>
<protein>
    <submittedName>
        <fullName evidence="2">Uncharacterized protein</fullName>
    </submittedName>
</protein>
<comment type="caution">
    <text evidence="2">The sequence shown here is derived from an EMBL/GenBank/DDBJ whole genome shotgun (WGS) entry which is preliminary data.</text>
</comment>
<sequence length="102" mass="10575">MNLIPAELDLVAVSAGSALIMGSVVRIFGARWLFSILRHVGGFAMRRRAVSTAVLGATASAGLAAASAFGLQPPEFGDAVGWFQSQFAGLDAAAEMFEAMND</sequence>
<accession>A0ABU7LTP6</accession>
<organism evidence="2 3">
    <name type="scientific">Hyphobacterium lacteum</name>
    <dbReference type="NCBI Taxonomy" id="3116575"/>
    <lineage>
        <taxon>Bacteria</taxon>
        <taxon>Pseudomonadati</taxon>
        <taxon>Pseudomonadota</taxon>
        <taxon>Alphaproteobacteria</taxon>
        <taxon>Maricaulales</taxon>
        <taxon>Maricaulaceae</taxon>
        <taxon>Hyphobacterium</taxon>
    </lineage>
</organism>
<keyword evidence="3" id="KW-1185">Reference proteome</keyword>
<keyword evidence="1" id="KW-1133">Transmembrane helix</keyword>
<keyword evidence="1" id="KW-0472">Membrane</keyword>
<proteinExistence type="predicted"/>
<evidence type="ECO:0000313" key="2">
    <source>
        <dbReference type="EMBL" id="MEE2527291.1"/>
    </source>
</evidence>
<name>A0ABU7LTP6_9PROT</name>